<evidence type="ECO:0000313" key="2">
    <source>
        <dbReference type="EMBL" id="EDQ99431.1"/>
    </source>
</evidence>
<dbReference type="HOGENOM" id="CLU_831756_0_0_1"/>
<name>B0DZW5_LACBS</name>
<accession>B0DZW5</accession>
<dbReference type="KEGG" id="lbc:LACBIDRAFT_335087"/>
<dbReference type="GeneID" id="6085588"/>
<keyword evidence="4" id="KW-1185">Reference proteome</keyword>
<feature type="compositionally biased region" description="Acidic residues" evidence="1">
    <location>
        <begin position="59"/>
        <end position="69"/>
    </location>
</feature>
<dbReference type="RefSeq" id="XP_001889982.1">
    <property type="nucleotide sequence ID" value="XM_001889947.1"/>
</dbReference>
<dbReference type="GeneID" id="6085114"/>
<feature type="compositionally biased region" description="Acidic residues" evidence="1">
    <location>
        <begin position="92"/>
        <end position="102"/>
    </location>
</feature>
<feature type="region of interest" description="Disordered" evidence="1">
    <location>
        <begin position="1"/>
        <end position="102"/>
    </location>
</feature>
<dbReference type="OrthoDB" id="2505473at2759"/>
<protein>
    <submittedName>
        <fullName evidence="3">Predicted protein</fullName>
    </submittedName>
</protein>
<dbReference type="Proteomes" id="UP000001194">
    <property type="component" value="Unassembled WGS sequence"/>
</dbReference>
<evidence type="ECO:0000313" key="3">
    <source>
        <dbReference type="EMBL" id="EDQ99910.1"/>
    </source>
</evidence>
<sequence length="334" mass="37054">MSDAASSSTSLETPARGRGRGRGRSNRGGLGKYLRARGRSRGFGRPAEFSKRLLLEGEGPQDEDEDDESAAERAAKYSRRQLGTNADRYAEPEPELDSDGEPIIEPEVDLSRFMEKQRLADASLLAPGLEENDRDDDDVDTSLAHISSKPLSLGSGASRKGKVEQIVWDDELDKMSQEKAAAEAARGTFRISFHSAGCSLWSYLRRPEKSITRKIGENARKTNYDSQGSLGRQLTPPPLLCLPHWSARVDGMLVQSQVPHSRLLYPDFLKRPLYWTSLPNPVRRWLFPTMSNEFIAGTTTSNGLRPAVCKLAFHCIRAFIAFPDAIDVLAFTLT</sequence>
<feature type="compositionally biased region" description="Polar residues" evidence="1">
    <location>
        <begin position="1"/>
        <end position="12"/>
    </location>
</feature>
<gene>
    <name evidence="3" type="ORF">LACBIDRAFT_334666</name>
    <name evidence="2" type="ORF">LACBIDRAFT_335087</name>
</gene>
<dbReference type="RefSeq" id="XP_001889453.1">
    <property type="nucleotide sequence ID" value="XM_001889418.1"/>
</dbReference>
<proteinExistence type="predicted"/>
<dbReference type="InParanoid" id="B0DZW5"/>
<evidence type="ECO:0000256" key="1">
    <source>
        <dbReference type="SAM" id="MobiDB-lite"/>
    </source>
</evidence>
<dbReference type="KEGG" id="lbc:LACBIDRAFT_334666"/>
<dbReference type="EMBL" id="DS547165">
    <property type="protein sequence ID" value="EDQ99431.1"/>
    <property type="molecule type" value="Genomic_DNA"/>
</dbReference>
<reference evidence="3 4" key="1">
    <citation type="journal article" date="2008" name="Nature">
        <title>The genome of Laccaria bicolor provides insights into mycorrhizal symbiosis.</title>
        <authorList>
            <person name="Martin F."/>
            <person name="Aerts A."/>
            <person name="Ahren D."/>
            <person name="Brun A."/>
            <person name="Danchin E.G.J."/>
            <person name="Duchaussoy F."/>
            <person name="Gibon J."/>
            <person name="Kohler A."/>
            <person name="Lindquist E."/>
            <person name="Pereda V."/>
            <person name="Salamov A."/>
            <person name="Shapiro H.J."/>
            <person name="Wuyts J."/>
            <person name="Blaudez D."/>
            <person name="Buee M."/>
            <person name="Brokstein P."/>
            <person name="Canbaeck B."/>
            <person name="Cohen D."/>
            <person name="Courty P.E."/>
            <person name="Coutinho P.M."/>
            <person name="Delaruelle C."/>
            <person name="Detter J.C."/>
            <person name="Deveau A."/>
            <person name="DiFazio S."/>
            <person name="Duplessis S."/>
            <person name="Fraissinet-Tachet L."/>
            <person name="Lucic E."/>
            <person name="Frey-Klett P."/>
            <person name="Fourrey C."/>
            <person name="Feussner I."/>
            <person name="Gay G."/>
            <person name="Grimwood J."/>
            <person name="Hoegger P.J."/>
            <person name="Jain P."/>
            <person name="Kilaru S."/>
            <person name="Labbe J."/>
            <person name="Lin Y.C."/>
            <person name="Legue V."/>
            <person name="Le Tacon F."/>
            <person name="Marmeisse R."/>
            <person name="Melayah D."/>
            <person name="Montanini B."/>
            <person name="Muratet M."/>
            <person name="Nehls U."/>
            <person name="Niculita-Hirzel H."/>
            <person name="Oudot-Le Secq M.P."/>
            <person name="Peter M."/>
            <person name="Quesneville H."/>
            <person name="Rajashekar B."/>
            <person name="Reich M."/>
            <person name="Rouhier N."/>
            <person name="Schmutz J."/>
            <person name="Yin T."/>
            <person name="Chalot M."/>
            <person name="Henrissat B."/>
            <person name="Kuees U."/>
            <person name="Lucas S."/>
            <person name="Van de Peer Y."/>
            <person name="Podila G.K."/>
            <person name="Polle A."/>
            <person name="Pukkila P.J."/>
            <person name="Richardson P.M."/>
            <person name="Rouze P."/>
            <person name="Sanders I.R."/>
            <person name="Stajich J.E."/>
            <person name="Tunlid A."/>
            <person name="Tuskan G."/>
            <person name="Grigoriev I.V."/>
        </authorList>
    </citation>
    <scope>NUCLEOTIDE SEQUENCE [LARGE SCALE GENOMIC DNA]</scope>
    <source>
        <strain evidence="4">S238N-H82 / ATCC MYA-4686</strain>
    </source>
</reference>
<dbReference type="EMBL" id="DS547157">
    <property type="protein sequence ID" value="EDQ99910.1"/>
    <property type="molecule type" value="Genomic_DNA"/>
</dbReference>
<dbReference type="AlphaFoldDB" id="B0DZW5"/>
<evidence type="ECO:0000313" key="4">
    <source>
        <dbReference type="Proteomes" id="UP000001194"/>
    </source>
</evidence>
<organism evidence="4">
    <name type="scientific">Laccaria bicolor (strain S238N-H82 / ATCC MYA-4686)</name>
    <name type="common">Bicoloured deceiver</name>
    <name type="synonym">Laccaria laccata var. bicolor</name>
    <dbReference type="NCBI Taxonomy" id="486041"/>
    <lineage>
        <taxon>Eukaryota</taxon>
        <taxon>Fungi</taxon>
        <taxon>Dikarya</taxon>
        <taxon>Basidiomycota</taxon>
        <taxon>Agaricomycotina</taxon>
        <taxon>Agaricomycetes</taxon>
        <taxon>Agaricomycetidae</taxon>
        <taxon>Agaricales</taxon>
        <taxon>Agaricineae</taxon>
        <taxon>Hydnangiaceae</taxon>
        <taxon>Laccaria</taxon>
    </lineage>
</organism>